<dbReference type="RefSeq" id="WP_092565308.1">
    <property type="nucleotide sequence ID" value="NZ_FNQV01000012.1"/>
</dbReference>
<accession>A0A1H4CBQ3</accession>
<dbReference type="Gene3D" id="3.10.450.40">
    <property type="match status" value="2"/>
</dbReference>
<feature type="compositionally biased region" description="Low complexity" evidence="1">
    <location>
        <begin position="29"/>
        <end position="50"/>
    </location>
</feature>
<dbReference type="EMBL" id="FNQV01000012">
    <property type="protein sequence ID" value="SEA57522.1"/>
    <property type="molecule type" value="Genomic_DNA"/>
</dbReference>
<evidence type="ECO:0000313" key="5">
    <source>
        <dbReference type="Proteomes" id="UP000199288"/>
    </source>
</evidence>
<gene>
    <name evidence="4" type="ORF">SAMN02910418_01904</name>
</gene>
<feature type="domain" description="PepSY" evidence="3">
    <location>
        <begin position="84"/>
        <end position="129"/>
    </location>
</feature>
<feature type="region of interest" description="Disordered" evidence="1">
    <location>
        <begin position="29"/>
        <end position="74"/>
    </location>
</feature>
<dbReference type="AlphaFoldDB" id="A0A1H4CBQ3"/>
<feature type="signal peptide" evidence="2">
    <location>
        <begin position="1"/>
        <end position="26"/>
    </location>
</feature>
<reference evidence="5" key="1">
    <citation type="submission" date="2016-10" db="EMBL/GenBank/DDBJ databases">
        <authorList>
            <person name="Varghese N."/>
            <person name="Submissions S."/>
        </authorList>
    </citation>
    <scope>NUCLEOTIDE SEQUENCE [LARGE SCALE GENOMIC DNA]</scope>
    <source>
        <strain evidence="5">KPR-1</strain>
    </source>
</reference>
<evidence type="ECO:0000259" key="3">
    <source>
        <dbReference type="Pfam" id="PF03413"/>
    </source>
</evidence>
<feature type="chain" id="PRO_5039462818" evidence="2">
    <location>
        <begin position="27"/>
        <end position="215"/>
    </location>
</feature>
<keyword evidence="5" id="KW-1185">Reference proteome</keyword>
<dbReference type="Pfam" id="PF03413">
    <property type="entry name" value="PepSY"/>
    <property type="match status" value="2"/>
</dbReference>
<dbReference type="OrthoDB" id="4415534at2"/>
<proteinExistence type="predicted"/>
<evidence type="ECO:0000313" key="4">
    <source>
        <dbReference type="EMBL" id="SEA57522.1"/>
    </source>
</evidence>
<keyword evidence="2" id="KW-0732">Signal</keyword>
<name>A0A1H4CBQ3_9ACTO</name>
<sequence>MKRTHMTRISAVAAAGLLAASLAACSDNDATTVTTTTPSPAETTEQATPDATDETTTEASDDETSSSGDASVTESDALPEAGAKAMDTVLAAHPGDVIELDWDNQRSRWKVEVLSEDKAQKVEVYTNAEGTEVTETDDVEKPDQKDLDRVAAIQVSITEAINQVMKEHPGIFDEAELTDDNGRIVWSVEVDKEGANQEDIEMYVDVKTAEMYPDD</sequence>
<feature type="compositionally biased region" description="Acidic residues" evidence="1">
    <location>
        <begin position="51"/>
        <end position="64"/>
    </location>
</feature>
<organism evidence="4 5">
    <name type="scientific">Bowdeniella nasicola</name>
    <dbReference type="NCBI Taxonomy" id="208480"/>
    <lineage>
        <taxon>Bacteria</taxon>
        <taxon>Bacillati</taxon>
        <taxon>Actinomycetota</taxon>
        <taxon>Actinomycetes</taxon>
        <taxon>Actinomycetales</taxon>
        <taxon>Actinomycetaceae</taxon>
        <taxon>Bowdeniella</taxon>
    </lineage>
</organism>
<evidence type="ECO:0000256" key="2">
    <source>
        <dbReference type="SAM" id="SignalP"/>
    </source>
</evidence>
<evidence type="ECO:0000256" key="1">
    <source>
        <dbReference type="SAM" id="MobiDB-lite"/>
    </source>
</evidence>
<dbReference type="InterPro" id="IPR025711">
    <property type="entry name" value="PepSY"/>
</dbReference>
<feature type="domain" description="PepSY" evidence="3">
    <location>
        <begin position="155"/>
        <end position="209"/>
    </location>
</feature>
<dbReference type="Proteomes" id="UP000199288">
    <property type="component" value="Unassembled WGS sequence"/>
</dbReference>
<protein>
    <submittedName>
        <fullName evidence="4">Peptidase propeptide and YPEB domain-containing protein</fullName>
    </submittedName>
</protein>
<dbReference type="PROSITE" id="PS51257">
    <property type="entry name" value="PROKAR_LIPOPROTEIN"/>
    <property type="match status" value="1"/>
</dbReference>